<evidence type="ECO:0000313" key="5">
    <source>
        <dbReference type="Proteomes" id="UP000709959"/>
    </source>
</evidence>
<protein>
    <submittedName>
        <fullName evidence="4">Response regulator</fullName>
    </submittedName>
</protein>
<dbReference type="SMART" id="SM00448">
    <property type="entry name" value="REC"/>
    <property type="match status" value="1"/>
</dbReference>
<dbReference type="PROSITE" id="PS50110">
    <property type="entry name" value="RESPONSE_REGULATORY"/>
    <property type="match status" value="1"/>
</dbReference>
<keyword evidence="1 2" id="KW-0597">Phosphoprotein</keyword>
<name>A0A936F077_9BACT</name>
<dbReference type="PANTHER" id="PTHR44591">
    <property type="entry name" value="STRESS RESPONSE REGULATOR PROTEIN 1"/>
    <property type="match status" value="1"/>
</dbReference>
<dbReference type="EMBL" id="JADKCH010000001">
    <property type="protein sequence ID" value="MBK8571351.1"/>
    <property type="molecule type" value="Genomic_DNA"/>
</dbReference>
<dbReference type="Proteomes" id="UP000709959">
    <property type="component" value="Unassembled WGS sequence"/>
</dbReference>
<evidence type="ECO:0000313" key="4">
    <source>
        <dbReference type="EMBL" id="MBK8571351.1"/>
    </source>
</evidence>
<dbReference type="SUPFAM" id="SSF52172">
    <property type="entry name" value="CheY-like"/>
    <property type="match status" value="1"/>
</dbReference>
<evidence type="ECO:0000256" key="1">
    <source>
        <dbReference type="ARBA" id="ARBA00022553"/>
    </source>
</evidence>
<dbReference type="InterPro" id="IPR050595">
    <property type="entry name" value="Bact_response_regulator"/>
</dbReference>
<evidence type="ECO:0000256" key="2">
    <source>
        <dbReference type="PROSITE-ProRule" id="PRU00169"/>
    </source>
</evidence>
<dbReference type="GO" id="GO:0000160">
    <property type="term" value="P:phosphorelay signal transduction system"/>
    <property type="evidence" value="ECO:0007669"/>
    <property type="project" value="InterPro"/>
</dbReference>
<dbReference type="InterPro" id="IPR001789">
    <property type="entry name" value="Sig_transdc_resp-reg_receiver"/>
</dbReference>
<sequence>MSKRILLVEDDPINVKFIQTVLTKKGGYEVLVSEEVDEILHLAHEADLAAIIMDVSLSRSSYEGRKVDGIFITQLLKKDEITRHIPVLLATAHAMFGDREKYLELTGAEGYIAKPIHDPSTLITAVKAVIEP</sequence>
<accession>A0A936F077</accession>
<comment type="caution">
    <text evidence="4">The sequence shown here is derived from an EMBL/GenBank/DDBJ whole genome shotgun (WGS) entry which is preliminary data.</text>
</comment>
<evidence type="ECO:0000259" key="3">
    <source>
        <dbReference type="PROSITE" id="PS50110"/>
    </source>
</evidence>
<proteinExistence type="predicted"/>
<dbReference type="Pfam" id="PF00072">
    <property type="entry name" value="Response_reg"/>
    <property type="match status" value="1"/>
</dbReference>
<feature type="modified residue" description="4-aspartylphosphate" evidence="2">
    <location>
        <position position="54"/>
    </location>
</feature>
<feature type="domain" description="Response regulatory" evidence="3">
    <location>
        <begin position="4"/>
        <end position="129"/>
    </location>
</feature>
<dbReference type="Gene3D" id="3.40.50.2300">
    <property type="match status" value="1"/>
</dbReference>
<dbReference type="InterPro" id="IPR011006">
    <property type="entry name" value="CheY-like_superfamily"/>
</dbReference>
<gene>
    <name evidence="4" type="ORF">IPN91_01655</name>
</gene>
<reference evidence="4 5" key="1">
    <citation type="submission" date="2020-10" db="EMBL/GenBank/DDBJ databases">
        <title>Connecting structure to function with the recovery of over 1000 high-quality activated sludge metagenome-assembled genomes encoding full-length rRNA genes using long-read sequencing.</title>
        <authorList>
            <person name="Singleton C.M."/>
            <person name="Petriglieri F."/>
            <person name="Kristensen J.M."/>
            <person name="Kirkegaard R.H."/>
            <person name="Michaelsen T.Y."/>
            <person name="Andersen M.H."/>
            <person name="Karst S.M."/>
            <person name="Dueholm M.S."/>
            <person name="Nielsen P.H."/>
            <person name="Albertsen M."/>
        </authorList>
    </citation>
    <scope>NUCLEOTIDE SEQUENCE [LARGE SCALE GENOMIC DNA]</scope>
    <source>
        <strain evidence="4">OdNE_18-Q3-R46-58_MAXAC.008</strain>
    </source>
</reference>
<dbReference type="PANTHER" id="PTHR44591:SF23">
    <property type="entry name" value="CHEY SUBFAMILY"/>
    <property type="match status" value="1"/>
</dbReference>
<organism evidence="4 5">
    <name type="scientific">Candidatus Geothrix odensensis</name>
    <dbReference type="NCBI Taxonomy" id="2954440"/>
    <lineage>
        <taxon>Bacteria</taxon>
        <taxon>Pseudomonadati</taxon>
        <taxon>Acidobacteriota</taxon>
        <taxon>Holophagae</taxon>
        <taxon>Holophagales</taxon>
        <taxon>Holophagaceae</taxon>
        <taxon>Geothrix</taxon>
    </lineage>
</organism>
<dbReference type="AlphaFoldDB" id="A0A936F077"/>